<dbReference type="InterPro" id="IPR002223">
    <property type="entry name" value="Kunitz_BPTI"/>
</dbReference>
<dbReference type="EnsemblMetazoa" id="SCAU004691-RA">
    <property type="protein sequence ID" value="SCAU004691-PA"/>
    <property type="gene ID" value="SCAU004691"/>
</dbReference>
<feature type="region of interest" description="Disordered" evidence="5">
    <location>
        <begin position="84"/>
        <end position="108"/>
    </location>
</feature>
<keyword evidence="2" id="KW-0722">Serine protease inhibitor</keyword>
<feature type="domain" description="Laminin G" evidence="6">
    <location>
        <begin position="336"/>
        <end position="532"/>
    </location>
</feature>
<dbReference type="SUPFAM" id="SSF57362">
    <property type="entry name" value="BPTI-like"/>
    <property type="match status" value="1"/>
</dbReference>
<dbReference type="PROSITE" id="PS50025">
    <property type="entry name" value="LAM_G_DOMAIN"/>
    <property type="match status" value="1"/>
</dbReference>
<dbReference type="VEuPathDB" id="VectorBase:SCAU004691"/>
<evidence type="ECO:0000256" key="3">
    <source>
        <dbReference type="ARBA" id="ARBA00023157"/>
    </source>
</evidence>
<accession>A0A1I8P4D3</accession>
<dbReference type="PANTHER" id="PTHR10083">
    <property type="entry name" value="KUNITZ-TYPE PROTEASE INHIBITOR-RELATED"/>
    <property type="match status" value="1"/>
</dbReference>
<dbReference type="InterPro" id="IPR001791">
    <property type="entry name" value="Laminin_G"/>
</dbReference>
<dbReference type="STRING" id="35570.A0A1I8P4D3"/>
<feature type="domain" description="EGF-like" evidence="7">
    <location>
        <begin position="533"/>
        <end position="571"/>
    </location>
</feature>
<dbReference type="SMART" id="SM00282">
    <property type="entry name" value="LamG"/>
    <property type="match status" value="1"/>
</dbReference>
<dbReference type="SMART" id="SM00131">
    <property type="entry name" value="KU"/>
    <property type="match status" value="1"/>
</dbReference>
<evidence type="ECO:0000259" key="8">
    <source>
        <dbReference type="PROSITE" id="PS50279"/>
    </source>
</evidence>
<protein>
    <recommendedName>
        <fullName evidence="11">BPTI/Kunitz inhibitor domain-containing protein</fullName>
    </recommendedName>
</protein>
<organism evidence="9 10">
    <name type="scientific">Stomoxys calcitrans</name>
    <name type="common">Stable fly</name>
    <name type="synonym">Conops calcitrans</name>
    <dbReference type="NCBI Taxonomy" id="35570"/>
    <lineage>
        <taxon>Eukaryota</taxon>
        <taxon>Metazoa</taxon>
        <taxon>Ecdysozoa</taxon>
        <taxon>Arthropoda</taxon>
        <taxon>Hexapoda</taxon>
        <taxon>Insecta</taxon>
        <taxon>Pterygota</taxon>
        <taxon>Neoptera</taxon>
        <taxon>Endopterygota</taxon>
        <taxon>Diptera</taxon>
        <taxon>Brachycera</taxon>
        <taxon>Muscomorpha</taxon>
        <taxon>Muscoidea</taxon>
        <taxon>Muscidae</taxon>
        <taxon>Stomoxys</taxon>
    </lineage>
</organism>
<reference evidence="9" key="1">
    <citation type="submission" date="2020-05" db="UniProtKB">
        <authorList>
            <consortium name="EnsemblMetazoa"/>
        </authorList>
    </citation>
    <scope>IDENTIFICATION</scope>
    <source>
        <strain evidence="9">USDA</strain>
    </source>
</reference>
<dbReference type="Pfam" id="PF00014">
    <property type="entry name" value="Kunitz_BPTI"/>
    <property type="match status" value="1"/>
</dbReference>
<dbReference type="Gene3D" id="4.10.410.10">
    <property type="entry name" value="Pancreatic trypsin inhibitor Kunitz domain"/>
    <property type="match status" value="1"/>
</dbReference>
<comment type="caution">
    <text evidence="4">Lacks conserved residue(s) required for the propagation of feature annotation.</text>
</comment>
<proteinExistence type="predicted"/>
<dbReference type="SUPFAM" id="SSF49899">
    <property type="entry name" value="Concanavalin A-like lectins/glucanases"/>
    <property type="match status" value="1"/>
</dbReference>
<evidence type="ECO:0008006" key="11">
    <source>
        <dbReference type="Google" id="ProtNLM"/>
    </source>
</evidence>
<evidence type="ECO:0000256" key="4">
    <source>
        <dbReference type="PROSITE-ProRule" id="PRU00076"/>
    </source>
</evidence>
<keyword evidence="1" id="KW-0646">Protease inhibitor</keyword>
<dbReference type="Pfam" id="PF02210">
    <property type="entry name" value="Laminin_G_2"/>
    <property type="match status" value="1"/>
</dbReference>
<dbReference type="PROSITE" id="PS50026">
    <property type="entry name" value="EGF_3"/>
    <property type="match status" value="1"/>
</dbReference>
<dbReference type="AlphaFoldDB" id="A0A1I8P4D3"/>
<dbReference type="InterPro" id="IPR013320">
    <property type="entry name" value="ConA-like_dom_sf"/>
</dbReference>
<dbReference type="CDD" id="cd00110">
    <property type="entry name" value="LamG"/>
    <property type="match status" value="1"/>
</dbReference>
<evidence type="ECO:0000256" key="5">
    <source>
        <dbReference type="SAM" id="MobiDB-lite"/>
    </source>
</evidence>
<keyword evidence="4" id="KW-0245">EGF-like domain</keyword>
<dbReference type="CDD" id="cd00109">
    <property type="entry name" value="Kunitz-type"/>
    <property type="match status" value="1"/>
</dbReference>
<keyword evidence="3" id="KW-1015">Disulfide bond</keyword>
<keyword evidence="10" id="KW-1185">Reference proteome</keyword>
<dbReference type="PANTHER" id="PTHR10083:SF373">
    <property type="entry name" value="SERINE PEPTIDASE INHIBITOR, KUNITZ TYPE, 2"/>
    <property type="match status" value="1"/>
</dbReference>
<name>A0A1I8P4D3_STOCA</name>
<evidence type="ECO:0000313" key="10">
    <source>
        <dbReference type="Proteomes" id="UP000095300"/>
    </source>
</evidence>
<dbReference type="FunFam" id="2.60.120.200:FF:000100">
    <property type="entry name" value="Axotactin, isoform B"/>
    <property type="match status" value="1"/>
</dbReference>
<dbReference type="GO" id="GO:0004867">
    <property type="term" value="F:serine-type endopeptidase inhibitor activity"/>
    <property type="evidence" value="ECO:0007669"/>
    <property type="project" value="UniProtKB-KW"/>
</dbReference>
<evidence type="ECO:0000256" key="1">
    <source>
        <dbReference type="ARBA" id="ARBA00022690"/>
    </source>
</evidence>
<dbReference type="InterPro" id="IPR000742">
    <property type="entry name" value="EGF"/>
</dbReference>
<feature type="domain" description="BPTI/Kunitz inhibitor" evidence="8">
    <location>
        <begin position="223"/>
        <end position="274"/>
    </location>
</feature>
<dbReference type="InterPro" id="IPR036880">
    <property type="entry name" value="Kunitz_BPTI_sf"/>
</dbReference>
<evidence type="ECO:0000256" key="2">
    <source>
        <dbReference type="ARBA" id="ARBA00022900"/>
    </source>
</evidence>
<dbReference type="PROSITE" id="PS50279">
    <property type="entry name" value="BPTI_KUNITZ_2"/>
    <property type="match status" value="1"/>
</dbReference>
<dbReference type="GO" id="GO:0005615">
    <property type="term" value="C:extracellular space"/>
    <property type="evidence" value="ECO:0007669"/>
    <property type="project" value="TreeGrafter"/>
</dbReference>
<evidence type="ECO:0000313" key="9">
    <source>
        <dbReference type="EnsemblMetazoa" id="SCAU004691-PA"/>
    </source>
</evidence>
<evidence type="ECO:0000259" key="7">
    <source>
        <dbReference type="PROSITE" id="PS50026"/>
    </source>
</evidence>
<dbReference type="InterPro" id="IPR050098">
    <property type="entry name" value="TFPI/VKTCI-like"/>
</dbReference>
<gene>
    <name evidence="9" type="primary">106093997</name>
</gene>
<dbReference type="FunFam" id="4.10.410.10:FF:000020">
    <property type="entry name" value="Collagen, type VI, alpha 3"/>
    <property type="match status" value="1"/>
</dbReference>
<dbReference type="Proteomes" id="UP000095300">
    <property type="component" value="Unassembled WGS sequence"/>
</dbReference>
<dbReference type="PRINTS" id="PR00759">
    <property type="entry name" value="BASICPTASE"/>
</dbReference>
<sequence>MPCMFLKTKATKTTTKWFYMKFVIFCWIVCSISHKSLAVPAATNSLLLSSQVNPNLNNNPNINNNNNPLVLLNNNGNNNLNMNTNTNPNNLNNNNNHNSNNNNNINVISSQSSSNININNDNANGNIANVLNVNNQNPINSNTLGNNGLPNTNVASDINVAGGNGNLPGIIGNTGTGNVVDLMLNATGLGAMGPGGVVVNGVPGSANIGNIVAMPKEKVYEKCTGPADPGPCKQYTYKWRYESTTNECTSFIWGGCEGNSQNRFNSEAECLFHCIGAPHTLPPFLQTTTREPSTTESSIAQPSYTLSPTYGDYETSPVPFEQRGPELTFAETGQEKTFVFAENNTFIQIDGDIIQTFQLRLCREISFQFRTRLPHGLLVYHNVKNPDRINLNPYALYVIVEKGQLKVVHVFGKHSTSVTVGEGLNRDEWHSVMVRIDVHGARLIARVDNNQEEVYLKGLNHDTNYGVSTNLPSVVLVGGLSSEEKLHGVKYIIESFVGCIRNVTLSSGKAASDLLPISPLVATKHENVNEGCADKCHSRHNLCFVGSRCINHYYGISCDCFGSHYEGEHCDIYTHVLHKASVVQFSELINGNDNPSSLSC</sequence>
<dbReference type="Gene3D" id="2.60.120.200">
    <property type="match status" value="1"/>
</dbReference>
<evidence type="ECO:0000259" key="6">
    <source>
        <dbReference type="PROSITE" id="PS50025"/>
    </source>
</evidence>